<dbReference type="AlphaFoldDB" id="A0A0D3KTP5"/>
<dbReference type="Proteomes" id="UP000013827">
    <property type="component" value="Unassembled WGS sequence"/>
</dbReference>
<accession>A0A0D3KTP5</accession>
<dbReference type="Gene3D" id="3.30.1520.10">
    <property type="entry name" value="Phox-like domain"/>
    <property type="match status" value="1"/>
</dbReference>
<dbReference type="EnsemblProtists" id="EOD39130">
    <property type="protein sequence ID" value="EOD39130"/>
    <property type="gene ID" value="EMIHUDRAFT_251511"/>
</dbReference>
<dbReference type="KEGG" id="ehx:EMIHUDRAFT_208756"/>
<evidence type="ECO:0000313" key="2">
    <source>
        <dbReference type="EnsemblProtists" id="EOD39130"/>
    </source>
</evidence>
<reference evidence="3" key="1">
    <citation type="journal article" date="2013" name="Nature">
        <title>Pan genome of the phytoplankton Emiliania underpins its global distribution.</title>
        <authorList>
            <person name="Read B.A."/>
            <person name="Kegel J."/>
            <person name="Klute M.J."/>
            <person name="Kuo A."/>
            <person name="Lefebvre S.C."/>
            <person name="Maumus F."/>
            <person name="Mayer C."/>
            <person name="Miller J."/>
            <person name="Monier A."/>
            <person name="Salamov A."/>
            <person name="Young J."/>
            <person name="Aguilar M."/>
            <person name="Claverie J.M."/>
            <person name="Frickenhaus S."/>
            <person name="Gonzalez K."/>
            <person name="Herman E.K."/>
            <person name="Lin Y.C."/>
            <person name="Napier J."/>
            <person name="Ogata H."/>
            <person name="Sarno A.F."/>
            <person name="Shmutz J."/>
            <person name="Schroeder D."/>
            <person name="de Vargas C."/>
            <person name="Verret F."/>
            <person name="von Dassow P."/>
            <person name="Valentin K."/>
            <person name="Van de Peer Y."/>
            <person name="Wheeler G."/>
            <person name="Dacks J.B."/>
            <person name="Delwiche C.F."/>
            <person name="Dyhrman S.T."/>
            <person name="Glockner G."/>
            <person name="John U."/>
            <person name="Richards T."/>
            <person name="Worden A.Z."/>
            <person name="Zhang X."/>
            <person name="Grigoriev I.V."/>
            <person name="Allen A.E."/>
            <person name="Bidle K."/>
            <person name="Borodovsky M."/>
            <person name="Bowler C."/>
            <person name="Brownlee C."/>
            <person name="Cock J.M."/>
            <person name="Elias M."/>
            <person name="Gladyshev V.N."/>
            <person name="Groth M."/>
            <person name="Guda C."/>
            <person name="Hadaegh A."/>
            <person name="Iglesias-Rodriguez M.D."/>
            <person name="Jenkins J."/>
            <person name="Jones B.M."/>
            <person name="Lawson T."/>
            <person name="Leese F."/>
            <person name="Lindquist E."/>
            <person name="Lobanov A."/>
            <person name="Lomsadze A."/>
            <person name="Malik S.B."/>
            <person name="Marsh M.E."/>
            <person name="Mackinder L."/>
            <person name="Mock T."/>
            <person name="Mueller-Roeber B."/>
            <person name="Pagarete A."/>
            <person name="Parker M."/>
            <person name="Probert I."/>
            <person name="Quesneville H."/>
            <person name="Raines C."/>
            <person name="Rensing S.A."/>
            <person name="Riano-Pachon D.M."/>
            <person name="Richier S."/>
            <person name="Rokitta S."/>
            <person name="Shiraiwa Y."/>
            <person name="Soanes D.M."/>
            <person name="van der Giezen M."/>
            <person name="Wahlund T.M."/>
            <person name="Williams B."/>
            <person name="Wilson W."/>
            <person name="Wolfe G."/>
            <person name="Wurch L.L."/>
        </authorList>
    </citation>
    <scope>NUCLEOTIDE SEQUENCE</scope>
</reference>
<dbReference type="GeneID" id="17265498"/>
<dbReference type="RefSeq" id="XP_005772429.1">
    <property type="nucleotide sequence ID" value="XM_005772372.1"/>
</dbReference>
<organism evidence="2 3">
    <name type="scientific">Emiliania huxleyi (strain CCMP1516)</name>
    <dbReference type="NCBI Taxonomy" id="280463"/>
    <lineage>
        <taxon>Eukaryota</taxon>
        <taxon>Haptista</taxon>
        <taxon>Haptophyta</taxon>
        <taxon>Prymnesiophyceae</taxon>
        <taxon>Isochrysidales</taxon>
        <taxon>Noelaerhabdaceae</taxon>
        <taxon>Emiliania</taxon>
    </lineage>
</organism>
<dbReference type="HOGENOM" id="CLU_1113043_0_0_1"/>
<dbReference type="GeneID" id="17284403"/>
<keyword evidence="3" id="KW-1185">Reference proteome</keyword>
<evidence type="ECO:0008006" key="4">
    <source>
        <dbReference type="Google" id="ProtNLM"/>
    </source>
</evidence>
<protein>
    <recommendedName>
        <fullName evidence="4">PX domain-containing protein</fullName>
    </recommendedName>
</protein>
<dbReference type="InterPro" id="IPR036871">
    <property type="entry name" value="PX_dom_sf"/>
</dbReference>
<reference evidence="2" key="2">
    <citation type="submission" date="2024-10" db="UniProtKB">
        <authorList>
            <consortium name="EnsemblProtists"/>
        </authorList>
    </citation>
    <scope>IDENTIFICATION</scope>
</reference>
<dbReference type="KEGG" id="ehx:EMIHUDRAFT_251511"/>
<dbReference type="SUPFAM" id="SSF64268">
    <property type="entry name" value="PX domain"/>
    <property type="match status" value="1"/>
</dbReference>
<name>A0A0D3KTP5_EMIH1</name>
<dbReference type="GO" id="GO:0035091">
    <property type="term" value="F:phosphatidylinositol binding"/>
    <property type="evidence" value="ECO:0007669"/>
    <property type="project" value="InterPro"/>
</dbReference>
<evidence type="ECO:0000256" key="1">
    <source>
        <dbReference type="SAM" id="MobiDB-lite"/>
    </source>
</evidence>
<dbReference type="PaxDb" id="2903-EOD20000"/>
<feature type="region of interest" description="Disordered" evidence="1">
    <location>
        <begin position="155"/>
        <end position="185"/>
    </location>
</feature>
<dbReference type="EnsemblProtists" id="EOD20000">
    <property type="protein sequence ID" value="EOD20000"/>
    <property type="gene ID" value="EMIHUDRAFT_208756"/>
</dbReference>
<sequence>MLSAAVVSHDVEGKDEVRGGQPYVVYSLAVSEAGDRWSVQRRWNDLRIMVATLQAKHAKQLRDSGVAIPRFNVHGFRSAGAMLEPAFRDERAAAMQGLLAAYLKALPASVVRGEGPEPLLDFLSPAQPRAGLSAALVPPSLRHWSIFGSTSSTLSVDLPEEPPPPFPMPAIDEHGETGAPSPKKHAAQRSPVWLVIGALLPLLTGMYAGVAKIETVAREPVKVVGGTRRGGAAALRSRLGGLVGGGARKP</sequence>
<evidence type="ECO:0000313" key="3">
    <source>
        <dbReference type="Proteomes" id="UP000013827"/>
    </source>
</evidence>
<proteinExistence type="predicted"/>
<dbReference type="RefSeq" id="XP_005791559.1">
    <property type="nucleotide sequence ID" value="XM_005791502.1"/>
</dbReference>